<keyword evidence="3" id="KW-1185">Reference proteome</keyword>
<dbReference type="Proteomes" id="UP000305282">
    <property type="component" value="Unassembled WGS sequence"/>
</dbReference>
<organism evidence="2 3">
    <name type="scientific">Candidatus Frankia alpina</name>
    <dbReference type="NCBI Taxonomy" id="2699483"/>
    <lineage>
        <taxon>Bacteria</taxon>
        <taxon>Bacillati</taxon>
        <taxon>Actinomycetota</taxon>
        <taxon>Actinomycetes</taxon>
        <taxon>Frankiales</taxon>
        <taxon>Frankiaceae</taxon>
        <taxon>Frankia</taxon>
    </lineage>
</organism>
<evidence type="ECO:0008006" key="4">
    <source>
        <dbReference type="Google" id="ProtNLM"/>
    </source>
</evidence>
<dbReference type="EMBL" id="SSXH01000395">
    <property type="protein sequence ID" value="THJ71597.1"/>
    <property type="molecule type" value="Genomic_DNA"/>
</dbReference>
<feature type="region of interest" description="Disordered" evidence="1">
    <location>
        <begin position="1"/>
        <end position="72"/>
    </location>
</feature>
<proteinExistence type="predicted"/>
<dbReference type="AlphaFoldDB" id="A0A4S5EHN2"/>
<name>A0A4S5EHN2_9ACTN</name>
<dbReference type="OrthoDB" id="5340187at2"/>
<comment type="caution">
    <text evidence="2">The sequence shown here is derived from an EMBL/GenBank/DDBJ whole genome shotgun (WGS) entry which is preliminary data.</text>
</comment>
<accession>A0A4S5EHN2</accession>
<reference evidence="2 3" key="1">
    <citation type="submission" date="2019-04" db="EMBL/GenBank/DDBJ databases">
        <title>Draft genome sequences for three unisolated Alnus-infective Frankia Sp+ strains, AgTrS, AiOr and AvVan, the first sequenced Frankia strains able to sporulate in-planta.</title>
        <authorList>
            <person name="Bethencourt L."/>
            <person name="Vautrin F."/>
            <person name="Taib N."/>
            <person name="Dubost A."/>
            <person name="Castro-Garcia L."/>
            <person name="Imbaud O."/>
            <person name="Abrouk D."/>
            <person name="Fournier P."/>
            <person name="Briolay J."/>
            <person name="Nguyen A."/>
            <person name="Normand P."/>
            <person name="Fernandez M.P."/>
            <person name="Brochier-Armanet C."/>
            <person name="Herrera-Belaroussi A."/>
        </authorList>
    </citation>
    <scope>NUCLEOTIDE SEQUENCE [LARGE SCALE GENOMIC DNA]</scope>
    <source>
        <strain evidence="2 3">AvVan</strain>
    </source>
</reference>
<evidence type="ECO:0000256" key="1">
    <source>
        <dbReference type="SAM" id="MobiDB-lite"/>
    </source>
</evidence>
<evidence type="ECO:0000313" key="2">
    <source>
        <dbReference type="EMBL" id="THJ71597.1"/>
    </source>
</evidence>
<gene>
    <name evidence="2" type="ORF">E7Y31_15195</name>
</gene>
<evidence type="ECO:0000313" key="3">
    <source>
        <dbReference type="Proteomes" id="UP000305282"/>
    </source>
</evidence>
<sequence>MSVDSAGSPIPRAIESSCGSPPDRVTLRIDGTETQVRRPKARRPGRYGAGRNRPLNRPAHITPACPDSDRGKVVTLSRASSTQAKYTPAGLVFGMVRRAVVDQTGVPGAGSIRPGCALP</sequence>
<protein>
    <recommendedName>
        <fullName evidence="4">Transposase</fullName>
    </recommendedName>
</protein>